<protein>
    <submittedName>
        <fullName evidence="1">Uncharacterized protein</fullName>
    </submittedName>
</protein>
<dbReference type="EMBL" id="MFKM01000032">
    <property type="protein sequence ID" value="OGG42891.1"/>
    <property type="molecule type" value="Genomic_DNA"/>
</dbReference>
<organism evidence="1 2">
    <name type="scientific">Candidatus Jorgensenbacteria bacterium RIFCSPLOWO2_12_FULL_42_11</name>
    <dbReference type="NCBI Taxonomy" id="1798473"/>
    <lineage>
        <taxon>Bacteria</taxon>
        <taxon>Candidatus Joergenseniibacteriota</taxon>
    </lineage>
</organism>
<dbReference type="STRING" id="1798473.A3G50_00685"/>
<evidence type="ECO:0000313" key="2">
    <source>
        <dbReference type="Proteomes" id="UP000176633"/>
    </source>
</evidence>
<dbReference type="Proteomes" id="UP000176633">
    <property type="component" value="Unassembled WGS sequence"/>
</dbReference>
<evidence type="ECO:0000313" key="1">
    <source>
        <dbReference type="EMBL" id="OGG42891.1"/>
    </source>
</evidence>
<gene>
    <name evidence="1" type="ORF">A3G50_00685</name>
</gene>
<name>A0A1F6C148_9BACT</name>
<sequence length="88" mass="10118">MGQPTKEPKSKLLKSAIVNPNISLNLFRKYGRAVNGRFEIQVELPQYLRVINRHQDFETALTDYEEMVEAVGKGTPEEISEFKGKFFV</sequence>
<proteinExistence type="predicted"/>
<accession>A0A1F6C148</accession>
<dbReference type="AlphaFoldDB" id="A0A1F6C148"/>
<reference evidence="1 2" key="1">
    <citation type="journal article" date="2016" name="Nat. Commun.">
        <title>Thousands of microbial genomes shed light on interconnected biogeochemical processes in an aquifer system.</title>
        <authorList>
            <person name="Anantharaman K."/>
            <person name="Brown C.T."/>
            <person name="Hug L.A."/>
            <person name="Sharon I."/>
            <person name="Castelle C.J."/>
            <person name="Probst A.J."/>
            <person name="Thomas B.C."/>
            <person name="Singh A."/>
            <person name="Wilkins M.J."/>
            <person name="Karaoz U."/>
            <person name="Brodie E.L."/>
            <person name="Williams K.H."/>
            <person name="Hubbard S.S."/>
            <person name="Banfield J.F."/>
        </authorList>
    </citation>
    <scope>NUCLEOTIDE SEQUENCE [LARGE SCALE GENOMIC DNA]</scope>
</reference>
<comment type="caution">
    <text evidence="1">The sequence shown here is derived from an EMBL/GenBank/DDBJ whole genome shotgun (WGS) entry which is preliminary data.</text>
</comment>